<dbReference type="InterPro" id="IPR011990">
    <property type="entry name" value="TPR-like_helical_dom_sf"/>
</dbReference>
<dbReference type="PANTHER" id="PTHR44688:SF16">
    <property type="entry name" value="DNA-BINDING TRANSCRIPTIONAL ACTIVATOR DEVR_DOSR"/>
    <property type="match status" value="1"/>
</dbReference>
<dbReference type="EMBL" id="JAAMOZ010000001">
    <property type="protein sequence ID" value="NIH56420.1"/>
    <property type="molecule type" value="Genomic_DNA"/>
</dbReference>
<dbReference type="PANTHER" id="PTHR44688">
    <property type="entry name" value="DNA-BINDING TRANSCRIPTIONAL ACTIVATOR DEVR_DOSR"/>
    <property type="match status" value="1"/>
</dbReference>
<dbReference type="InterPro" id="IPR059106">
    <property type="entry name" value="WHD_MalT"/>
</dbReference>
<proteinExistence type="predicted"/>
<comment type="caution">
    <text evidence="6">The sequence shown here is derived from an EMBL/GenBank/DDBJ whole genome shotgun (WGS) entry which is preliminary data.</text>
</comment>
<reference evidence="6 7" key="1">
    <citation type="submission" date="2020-02" db="EMBL/GenBank/DDBJ databases">
        <title>Sequencing the genomes of 1000 actinobacteria strains.</title>
        <authorList>
            <person name="Klenk H.-P."/>
        </authorList>
    </citation>
    <scope>NUCLEOTIDE SEQUENCE [LARGE SCALE GENOMIC DNA]</scope>
    <source>
        <strain evidence="6 7">DSM 19609</strain>
    </source>
</reference>
<evidence type="ECO:0000313" key="7">
    <source>
        <dbReference type="Proteomes" id="UP000749311"/>
    </source>
</evidence>
<evidence type="ECO:0000313" key="6">
    <source>
        <dbReference type="EMBL" id="NIH56420.1"/>
    </source>
</evidence>
<evidence type="ECO:0000259" key="5">
    <source>
        <dbReference type="PROSITE" id="PS50043"/>
    </source>
</evidence>
<dbReference type="InterPro" id="IPR000792">
    <property type="entry name" value="Tscrpt_reg_LuxR_C"/>
</dbReference>
<dbReference type="PROSITE" id="PS50043">
    <property type="entry name" value="HTH_LUXR_2"/>
    <property type="match status" value="1"/>
</dbReference>
<feature type="domain" description="HTH luxR-type" evidence="5">
    <location>
        <begin position="800"/>
        <end position="865"/>
    </location>
</feature>
<feature type="region of interest" description="Disordered" evidence="4">
    <location>
        <begin position="1"/>
        <end position="24"/>
    </location>
</feature>
<evidence type="ECO:0000256" key="4">
    <source>
        <dbReference type="SAM" id="MobiDB-lite"/>
    </source>
</evidence>
<dbReference type="SUPFAM" id="SSF46894">
    <property type="entry name" value="C-terminal effector domain of the bipartite response regulators"/>
    <property type="match status" value="1"/>
</dbReference>
<dbReference type="InterPro" id="IPR016032">
    <property type="entry name" value="Sig_transdc_resp-reg_C-effctor"/>
</dbReference>
<dbReference type="SUPFAM" id="SSF48452">
    <property type="entry name" value="TPR-like"/>
    <property type="match status" value="1"/>
</dbReference>
<keyword evidence="1" id="KW-0805">Transcription regulation</keyword>
<dbReference type="SMART" id="SM00421">
    <property type="entry name" value="HTH_LUXR"/>
    <property type="match status" value="1"/>
</dbReference>
<accession>A0ABX0SDF4</accession>
<keyword evidence="3" id="KW-0804">Transcription</keyword>
<evidence type="ECO:0000256" key="3">
    <source>
        <dbReference type="ARBA" id="ARBA00023163"/>
    </source>
</evidence>
<dbReference type="Pfam" id="PF25873">
    <property type="entry name" value="WHD_MalT"/>
    <property type="match status" value="1"/>
</dbReference>
<dbReference type="Proteomes" id="UP000749311">
    <property type="component" value="Unassembled WGS sequence"/>
</dbReference>
<dbReference type="RefSeq" id="WP_167165424.1">
    <property type="nucleotide sequence ID" value="NZ_BAAAOO010000003.1"/>
</dbReference>
<keyword evidence="2" id="KW-0238">DNA-binding</keyword>
<dbReference type="Gene3D" id="1.10.10.10">
    <property type="entry name" value="Winged helix-like DNA-binding domain superfamily/Winged helix DNA-binding domain"/>
    <property type="match status" value="1"/>
</dbReference>
<dbReference type="InterPro" id="IPR036388">
    <property type="entry name" value="WH-like_DNA-bd_sf"/>
</dbReference>
<dbReference type="CDD" id="cd06170">
    <property type="entry name" value="LuxR_C_like"/>
    <property type="match status" value="1"/>
</dbReference>
<gene>
    <name evidence="6" type="ORF">FB473_001065</name>
</gene>
<evidence type="ECO:0000256" key="2">
    <source>
        <dbReference type="ARBA" id="ARBA00023125"/>
    </source>
</evidence>
<evidence type="ECO:0000256" key="1">
    <source>
        <dbReference type="ARBA" id="ARBA00023015"/>
    </source>
</evidence>
<sequence length="867" mass="92531">MQDEMAGAGGSPTDVTGLPRSTPSHLDRPRLLSLLGGAESEPLVVLQAGSGYGKSALLSSWAHHQAASTSLVWVTAGAVVDPADFWGMLAGRLTEAIGPVGGIEPLAQHREVGPGFVAALGRAAGEVPGGLSVVIDEFERLAGSPVERDLITMVSRAPGLRLLVGTRVTSLVGDVSTAARLDTILVGPEALRFTVDEASALAARLDLKLSPLDVRTVWDATDGWPFGVRAVLERRRRAPSVPSSFEAPGGRGATADADVVHGLLRDAVADLPGFDRLRAVSVVDTFSMSLAEALGVEPRSRELFTGLAGRGLGTWEKAGGVREFRFHLLVRRMLREELAADPDAERAAYRALAVWHAAHGDHARALAAAVEARDWAAAGRALRHCIGGITEILGPQGPDLAVVPAAARARDPLLGYAVAVSHSTRGRWPQAAAAYRRTVEACEERTSGHGGPPVEAAWCRGLAALALRQLGRWDEVPQAFADASGALEAMDDTDPDLDQLRSFFHIQRSSTLINLDQLEDASRELAQRPALFDSPDFWIPQLHVVSLRALAAARLGETHRAARAIDEVRAMTGAAQFVGTVYANPLHLAAAEVALERLDLDVASHELEILSPRWATIERWPMLLEVGTRLLWFTEGAEEALRHLSAGMGEKRGVPPITPGLADVLRALRADLLLAQGRTAEAARVIGSGSVAARPRLVLSQALLLFQRGRWTSLAAFGAAHRSDSRLTAAPRLSLLLLEASAALRLGSSPADAFSRALGIAERHGLRAAFGVIPLEDREELAALDPRGRDFLDVPFRFVPAARQADLTERERIVLAELVRSPGAGEIAIALQVSRNTVKTQLRSIYRKLGVSTRSDAIARGLRDGLV</sequence>
<organism evidence="6 7">
    <name type="scientific">Brooklawnia cerclae</name>
    <dbReference type="NCBI Taxonomy" id="349934"/>
    <lineage>
        <taxon>Bacteria</taxon>
        <taxon>Bacillati</taxon>
        <taxon>Actinomycetota</taxon>
        <taxon>Actinomycetes</taxon>
        <taxon>Propionibacteriales</taxon>
        <taxon>Propionibacteriaceae</taxon>
        <taxon>Brooklawnia</taxon>
    </lineage>
</organism>
<dbReference type="Pfam" id="PF00196">
    <property type="entry name" value="GerE"/>
    <property type="match status" value="1"/>
</dbReference>
<name>A0ABX0SDF4_9ACTN</name>
<protein>
    <submittedName>
        <fullName evidence="6">LuxR family maltose regulon positive regulatory protein</fullName>
    </submittedName>
</protein>
<dbReference type="Gene3D" id="1.25.40.10">
    <property type="entry name" value="Tetratricopeptide repeat domain"/>
    <property type="match status" value="1"/>
</dbReference>
<keyword evidence="7" id="KW-1185">Reference proteome</keyword>